<dbReference type="PANTHER" id="PTHR38436">
    <property type="entry name" value="POLYKETIDE CYCLASE SNOAL-LIKE DOMAIN"/>
    <property type="match status" value="1"/>
</dbReference>
<dbReference type="PANTHER" id="PTHR38436:SF1">
    <property type="entry name" value="ESTER CYCLASE"/>
    <property type="match status" value="1"/>
</dbReference>
<protein>
    <submittedName>
        <fullName evidence="2">Polyketide cyclase</fullName>
    </submittedName>
</protein>
<dbReference type="AlphaFoldDB" id="A0A5Q2QE48"/>
<dbReference type="SUPFAM" id="SSF54427">
    <property type="entry name" value="NTF2-like"/>
    <property type="match status" value="2"/>
</dbReference>
<reference evidence="2 3" key="1">
    <citation type="submission" date="2019-11" db="EMBL/GenBank/DDBJ databases">
        <authorList>
            <person name="Khan S.A."/>
            <person name="Jeon C.O."/>
            <person name="Chun B.H."/>
        </authorList>
    </citation>
    <scope>NUCLEOTIDE SEQUENCE [LARGE SCALE GENOMIC DNA]</scope>
    <source>
        <strain evidence="2 3">IMCC 1097</strain>
    </source>
</reference>
<keyword evidence="3" id="KW-1185">Reference proteome</keyword>
<dbReference type="KEGG" id="llp:GH975_06690"/>
<evidence type="ECO:0000256" key="1">
    <source>
        <dbReference type="SAM" id="MobiDB-lite"/>
    </source>
</evidence>
<dbReference type="GO" id="GO:0030638">
    <property type="term" value="P:polyketide metabolic process"/>
    <property type="evidence" value="ECO:0007669"/>
    <property type="project" value="InterPro"/>
</dbReference>
<organism evidence="2 3">
    <name type="scientific">Litorivicinus lipolyticus</name>
    <dbReference type="NCBI Taxonomy" id="418701"/>
    <lineage>
        <taxon>Bacteria</taxon>
        <taxon>Pseudomonadati</taxon>
        <taxon>Pseudomonadota</taxon>
        <taxon>Gammaproteobacteria</taxon>
        <taxon>Oceanospirillales</taxon>
        <taxon>Litorivicinaceae</taxon>
        <taxon>Litorivicinus</taxon>
    </lineage>
</organism>
<dbReference type="OrthoDB" id="1948945at2"/>
<name>A0A5Q2QE48_9GAMM</name>
<dbReference type="RefSeq" id="WP_153713781.1">
    <property type="nucleotide sequence ID" value="NZ_CP045871.1"/>
</dbReference>
<dbReference type="Proteomes" id="UP000388235">
    <property type="component" value="Chromosome"/>
</dbReference>
<sequence length="340" mass="37173">MPHRSNRDALMDFSKAQYDYDPAALATVCERILAADVVVNLCHPLGTATGAAHYLNAVADLAAAMPDLERRDFIRVAGDTAEDGDWVGLAGYFTGVMVAPWLDIPPTGHQVAMRYHEFFRFEGGQVVEIQAIWDIPELMMQCAAWPMAPSLGRTWQAPGPATQDGLQSGPRDAARASSAAGLVSNMLSGLLDFAEGGAGAMGLERYWHPKMNWYGPAGIGTNRGIAGFRHWHQIPFLKAMPDRRGTGGKGALFADGDYVGITGWPNMQMTLSGDGWMGIAPANQPLTMRSLDFWRCEHGLIRENWVLVDLLDVYRQLGVDVFERMRELTPVPLNRGCLAG</sequence>
<proteinExistence type="predicted"/>
<feature type="region of interest" description="Disordered" evidence="1">
    <location>
        <begin position="153"/>
        <end position="172"/>
    </location>
</feature>
<accession>A0A5Q2QE48</accession>
<evidence type="ECO:0000313" key="2">
    <source>
        <dbReference type="EMBL" id="QGG80277.1"/>
    </source>
</evidence>
<gene>
    <name evidence="2" type="ORF">GH975_06690</name>
</gene>
<dbReference type="Gene3D" id="3.10.450.50">
    <property type="match status" value="2"/>
</dbReference>
<dbReference type="EMBL" id="CP045871">
    <property type="protein sequence ID" value="QGG80277.1"/>
    <property type="molecule type" value="Genomic_DNA"/>
</dbReference>
<dbReference type="InterPro" id="IPR009959">
    <property type="entry name" value="Cyclase_SnoaL-like"/>
</dbReference>
<dbReference type="Pfam" id="PF07366">
    <property type="entry name" value="SnoaL"/>
    <property type="match status" value="2"/>
</dbReference>
<evidence type="ECO:0000313" key="3">
    <source>
        <dbReference type="Proteomes" id="UP000388235"/>
    </source>
</evidence>
<dbReference type="InterPro" id="IPR032710">
    <property type="entry name" value="NTF2-like_dom_sf"/>
</dbReference>